<evidence type="ECO:0000313" key="2">
    <source>
        <dbReference type="Proteomes" id="UP001501343"/>
    </source>
</evidence>
<gene>
    <name evidence="1" type="ORF">GCM10009775_03590</name>
</gene>
<organism evidence="1 2">
    <name type="scientific">Microbacterium aoyamense</name>
    <dbReference type="NCBI Taxonomy" id="344166"/>
    <lineage>
        <taxon>Bacteria</taxon>
        <taxon>Bacillati</taxon>
        <taxon>Actinomycetota</taxon>
        <taxon>Actinomycetes</taxon>
        <taxon>Micrococcales</taxon>
        <taxon>Microbacteriaceae</taxon>
        <taxon>Microbacterium</taxon>
    </lineage>
</organism>
<evidence type="ECO:0000313" key="1">
    <source>
        <dbReference type="EMBL" id="GAA1914242.1"/>
    </source>
</evidence>
<sequence>MRLGPSPSEGVENADAAASTCYIRTALTTAAFWGPGTSDGARMEAIATRDPLSTGVSRCTRPRLRAGAITLE</sequence>
<dbReference type="EMBL" id="BAAAOF010000001">
    <property type="protein sequence ID" value="GAA1914242.1"/>
    <property type="molecule type" value="Genomic_DNA"/>
</dbReference>
<comment type="caution">
    <text evidence="1">The sequence shown here is derived from an EMBL/GenBank/DDBJ whole genome shotgun (WGS) entry which is preliminary data.</text>
</comment>
<accession>A0ABP5AHF7</accession>
<proteinExistence type="predicted"/>
<name>A0ABP5AHF7_9MICO</name>
<keyword evidence="2" id="KW-1185">Reference proteome</keyword>
<dbReference type="Proteomes" id="UP001501343">
    <property type="component" value="Unassembled WGS sequence"/>
</dbReference>
<protein>
    <submittedName>
        <fullName evidence="1">Uncharacterized protein</fullName>
    </submittedName>
</protein>
<reference evidence="2" key="1">
    <citation type="journal article" date="2019" name="Int. J. Syst. Evol. Microbiol.">
        <title>The Global Catalogue of Microorganisms (GCM) 10K type strain sequencing project: providing services to taxonomists for standard genome sequencing and annotation.</title>
        <authorList>
            <consortium name="The Broad Institute Genomics Platform"/>
            <consortium name="The Broad Institute Genome Sequencing Center for Infectious Disease"/>
            <person name="Wu L."/>
            <person name="Ma J."/>
        </authorList>
    </citation>
    <scope>NUCLEOTIDE SEQUENCE [LARGE SCALE GENOMIC DNA]</scope>
    <source>
        <strain evidence="2">JCM 14900</strain>
    </source>
</reference>